<feature type="domain" description="HTH tetR-type" evidence="3">
    <location>
        <begin position="10"/>
        <end position="70"/>
    </location>
</feature>
<dbReference type="RefSeq" id="WP_058294545.1">
    <property type="nucleotide sequence ID" value="NZ_CAKJVD010000025.1"/>
</dbReference>
<keyword evidence="7" id="KW-1185">Reference proteome</keyword>
<evidence type="ECO:0000256" key="1">
    <source>
        <dbReference type="ARBA" id="ARBA00023125"/>
    </source>
</evidence>
<name>A0A2A7MG26_9CLOT</name>
<dbReference type="Pfam" id="PF14278">
    <property type="entry name" value="TetR_C_8"/>
    <property type="match status" value="1"/>
</dbReference>
<keyword evidence="1 2" id="KW-0238">DNA-binding</keyword>
<dbReference type="PANTHER" id="PTHR43479">
    <property type="entry name" value="ACREF/ENVCD OPERON REPRESSOR-RELATED"/>
    <property type="match status" value="1"/>
</dbReference>
<dbReference type="InterPro" id="IPR039532">
    <property type="entry name" value="TetR_C_Firmicutes"/>
</dbReference>
<evidence type="ECO:0000256" key="2">
    <source>
        <dbReference type="PROSITE-ProRule" id="PRU00335"/>
    </source>
</evidence>
<dbReference type="Gene3D" id="1.10.357.10">
    <property type="entry name" value="Tetracycline Repressor, domain 2"/>
    <property type="match status" value="1"/>
</dbReference>
<evidence type="ECO:0000313" key="4">
    <source>
        <dbReference type="EMBL" id="CAI3542902.1"/>
    </source>
</evidence>
<dbReference type="InterPro" id="IPR009057">
    <property type="entry name" value="Homeodomain-like_sf"/>
</dbReference>
<dbReference type="GO" id="GO:0003677">
    <property type="term" value="F:DNA binding"/>
    <property type="evidence" value="ECO:0007669"/>
    <property type="project" value="UniProtKB-UniRule"/>
</dbReference>
<dbReference type="AlphaFoldDB" id="A0A2A7MG26"/>
<dbReference type="EMBL" id="PDCJ01000001">
    <property type="protein sequence ID" value="PEG30373.1"/>
    <property type="molecule type" value="Genomic_DNA"/>
</dbReference>
<dbReference type="STRING" id="137838.GCA_001458595_01681"/>
<reference evidence="4" key="3">
    <citation type="submission" date="2022-10" db="EMBL/GenBank/DDBJ databases">
        <authorList>
            <person name="Aires J."/>
            <person name="Mesa V."/>
        </authorList>
    </citation>
    <scope>NUCLEOTIDE SEQUENCE</scope>
    <source>
        <strain evidence="4">Clostridium neonatale JD116</strain>
    </source>
</reference>
<reference evidence="5 7" key="1">
    <citation type="submission" date="2017-10" db="EMBL/GenBank/DDBJ databases">
        <title>Effective Description of Clostridium neonatale sp. nov. linked to necrotizing enterocolitis in neonates and a clarification of species assignable to the genus Clostridium (Prazmowski 1880) emend. Lawson and Rainey 2016.</title>
        <authorList>
            <person name="Bernard K."/>
            <person name="Burdz T."/>
            <person name="Wiebe D."/>
            <person name="Balcewich B."/>
            <person name="Alfa M."/>
            <person name="Bernier A.-M."/>
        </authorList>
    </citation>
    <scope>NUCLEOTIDE SEQUENCE [LARGE SCALE GENOMIC DNA]</scope>
    <source>
        <strain evidence="5 7">LCDC99A005</strain>
    </source>
</reference>
<dbReference type="EMBL" id="UWJD01000001">
    <property type="protein sequence ID" value="VCT83752.1"/>
    <property type="molecule type" value="Genomic_DNA"/>
</dbReference>
<feature type="DNA-binding region" description="H-T-H motif" evidence="2">
    <location>
        <begin position="33"/>
        <end position="52"/>
    </location>
</feature>
<dbReference type="Proteomes" id="UP000431451">
    <property type="component" value="Unassembled WGS sequence"/>
</dbReference>
<evidence type="ECO:0000313" key="7">
    <source>
        <dbReference type="Proteomes" id="UP000220840"/>
    </source>
</evidence>
<dbReference type="PROSITE" id="PS50977">
    <property type="entry name" value="HTH_TETR_2"/>
    <property type="match status" value="1"/>
</dbReference>
<dbReference type="InterPro" id="IPR001647">
    <property type="entry name" value="HTH_TetR"/>
</dbReference>
<evidence type="ECO:0000259" key="3">
    <source>
        <dbReference type="PROSITE" id="PS50977"/>
    </source>
</evidence>
<gene>
    <name evidence="6" type="primary">fabR</name>
    <name evidence="4" type="ORF">CNEO2_130029</name>
    <name evidence="6" type="ORF">CNEONATNEC25_01349</name>
    <name evidence="5" type="ORF">CQ394_01200</name>
</gene>
<dbReference type="PANTHER" id="PTHR43479:SF7">
    <property type="entry name" value="TETR-FAMILY TRANSCRIPTIONAL REGULATOR"/>
    <property type="match status" value="1"/>
</dbReference>
<sequence>MNKSNNKRYQITDEKIENALLTLLKDKDFNSIYVNDICKEAGIARTSFYSHYDDINDLILKIQKKYSNKIIDILLKNKLSPKDAYTKYFSYIKDHSSFYKAYFMSIDSKILAKTTYDSIFDLYSKPLNDDEIAKRKRKYHMIFIGNGIKSIACKWLFDGCIETPEEMTEILLQEYSYIFSNQNAENI</sequence>
<dbReference type="Proteomes" id="UP001189143">
    <property type="component" value="Unassembled WGS sequence"/>
</dbReference>
<dbReference type="Proteomes" id="UP000220840">
    <property type="component" value="Unassembled WGS sequence"/>
</dbReference>
<reference evidence="6 8" key="2">
    <citation type="submission" date="2018-06" db="EMBL/GenBank/DDBJ databases">
        <authorList>
            <consortium name="IHU Genomes"/>
        </authorList>
    </citation>
    <scope>NUCLEOTIDE SEQUENCE [LARGE SCALE GENOMIC DNA]</scope>
    <source>
        <strain evidence="6 8">NEC25</strain>
    </source>
</reference>
<dbReference type="OrthoDB" id="9810250at2"/>
<evidence type="ECO:0000313" key="8">
    <source>
        <dbReference type="Proteomes" id="UP000431451"/>
    </source>
</evidence>
<evidence type="ECO:0000313" key="6">
    <source>
        <dbReference type="EMBL" id="VCT83752.1"/>
    </source>
</evidence>
<dbReference type="InterPro" id="IPR050624">
    <property type="entry name" value="HTH-type_Tx_Regulator"/>
</dbReference>
<organism evidence="5 7">
    <name type="scientific">Clostridium neonatale</name>
    <dbReference type="NCBI Taxonomy" id="137838"/>
    <lineage>
        <taxon>Bacteria</taxon>
        <taxon>Bacillati</taxon>
        <taxon>Bacillota</taxon>
        <taxon>Clostridia</taxon>
        <taxon>Eubacteriales</taxon>
        <taxon>Clostridiaceae</taxon>
        <taxon>Clostridium</taxon>
    </lineage>
</organism>
<dbReference type="GeneID" id="68876696"/>
<protein>
    <submittedName>
        <fullName evidence="6">HTH-type transcriptional repressor FabR</fullName>
    </submittedName>
    <submittedName>
        <fullName evidence="5">TetR/AcrR family transcriptional regulator</fullName>
    </submittedName>
    <submittedName>
        <fullName evidence="4">Transcriptional regulator, TetR-type</fullName>
    </submittedName>
</protein>
<dbReference type="EMBL" id="CAMTCP010000044">
    <property type="protein sequence ID" value="CAI3542902.1"/>
    <property type="molecule type" value="Genomic_DNA"/>
</dbReference>
<proteinExistence type="predicted"/>
<evidence type="ECO:0000313" key="5">
    <source>
        <dbReference type="EMBL" id="PEG30373.1"/>
    </source>
</evidence>
<dbReference type="SUPFAM" id="SSF46689">
    <property type="entry name" value="Homeodomain-like"/>
    <property type="match status" value="1"/>
</dbReference>
<accession>A0A2A7MG26</accession>